<keyword evidence="3" id="KW-0067">ATP-binding</keyword>
<evidence type="ECO:0000313" key="5">
    <source>
        <dbReference type="EMBL" id="MCW0953219.1"/>
    </source>
</evidence>
<evidence type="ECO:0000256" key="3">
    <source>
        <dbReference type="ARBA" id="ARBA00022840"/>
    </source>
</evidence>
<name>A0ABT3E471_9LACO</name>
<evidence type="ECO:0000256" key="2">
    <source>
        <dbReference type="ARBA" id="ARBA00022806"/>
    </source>
</evidence>
<organism evidence="5 6">
    <name type="scientific">Weissella ceti</name>
    <dbReference type="NCBI Taxonomy" id="759620"/>
    <lineage>
        <taxon>Bacteria</taxon>
        <taxon>Bacillati</taxon>
        <taxon>Bacillota</taxon>
        <taxon>Bacilli</taxon>
        <taxon>Lactobacillales</taxon>
        <taxon>Lactobacillaceae</taxon>
        <taxon>Weissella</taxon>
    </lineage>
</organism>
<evidence type="ECO:0000259" key="4">
    <source>
        <dbReference type="Pfam" id="PF12684"/>
    </source>
</evidence>
<sequence length="272" mass="31011">MSEITQENYYDKDQAFKKMHASTMKSFLQNGEEAALAQMHGTYNPFPDDPKALLVGNYVHSYFESPEAHEAFKTENADAMLTKKGTLKADYLKADEMIKRIESDNNIMTMIENAPDREYIIEGDIGGIQWAGKLDMVNFDLGYFIDIKTVKTLQKKGGVIGGEYSEYHGGYQDFMTAKFYHLQMAAYQEMLYQMTGKKFTCYILAVTKDRHANAELYQVSDGLLELGMEEINNNQDRIVSVIDGEVAPEKAEAHSDYYNINHRVDLRNIPVL</sequence>
<comment type="caution">
    <text evidence="5">The sequence shown here is derived from an EMBL/GenBank/DDBJ whole genome shotgun (WGS) entry which is preliminary data.</text>
</comment>
<evidence type="ECO:0000313" key="6">
    <source>
        <dbReference type="Proteomes" id="UP001526225"/>
    </source>
</evidence>
<keyword evidence="2" id="KW-0378">Hydrolase</keyword>
<dbReference type="InterPro" id="IPR024432">
    <property type="entry name" value="Put_RecE_PDDEXK-like_dom"/>
</dbReference>
<protein>
    <submittedName>
        <fullName evidence="5">PD-(D/E)XK nuclease-like domain-containing protein</fullName>
    </submittedName>
</protein>
<keyword evidence="1" id="KW-0547">Nucleotide-binding</keyword>
<feature type="domain" description="Putative exodeoxyribonuclease 8 PDDEXK-like" evidence="4">
    <location>
        <begin position="22"/>
        <end position="252"/>
    </location>
</feature>
<keyword evidence="6" id="KW-1185">Reference proteome</keyword>
<dbReference type="InterPro" id="IPR011604">
    <property type="entry name" value="PDDEXK-like_dom_sf"/>
</dbReference>
<dbReference type="Pfam" id="PF12684">
    <property type="entry name" value="DUF3799"/>
    <property type="match status" value="1"/>
</dbReference>
<evidence type="ECO:0000256" key="1">
    <source>
        <dbReference type="ARBA" id="ARBA00022741"/>
    </source>
</evidence>
<dbReference type="EMBL" id="JAOZFE010000003">
    <property type="protein sequence ID" value="MCW0953219.1"/>
    <property type="molecule type" value="Genomic_DNA"/>
</dbReference>
<accession>A0ABT3E471</accession>
<dbReference type="RefSeq" id="WP_213409639.1">
    <property type="nucleotide sequence ID" value="NZ_CP074441.1"/>
</dbReference>
<reference evidence="5 6" key="1">
    <citation type="submission" date="2022-10" db="EMBL/GenBank/DDBJ databases">
        <title>Weissella fermenti sp. nov., isolated from fermented cabbage.</title>
        <authorList>
            <person name="Lee J.K."/>
            <person name="Baek J.H."/>
            <person name="Choi D.G."/>
            <person name="Kim J.M."/>
            <person name="Jeon C.O."/>
        </authorList>
    </citation>
    <scope>NUCLEOTIDE SEQUENCE [LARGE SCALE GENOMIC DNA]</scope>
    <source>
        <strain evidence="5 6">KACC 18534</strain>
    </source>
</reference>
<keyword evidence="2" id="KW-0347">Helicase</keyword>
<dbReference type="Proteomes" id="UP001526225">
    <property type="component" value="Unassembled WGS sequence"/>
</dbReference>
<gene>
    <name evidence="5" type="ORF">OIT44_03910</name>
</gene>
<proteinExistence type="predicted"/>
<dbReference type="Gene3D" id="3.90.320.10">
    <property type="match status" value="1"/>
</dbReference>